<feature type="non-terminal residue" evidence="2">
    <location>
        <position position="334"/>
    </location>
</feature>
<proteinExistence type="predicted"/>
<dbReference type="Proteomes" id="UP000278143">
    <property type="component" value="Unassembled WGS sequence"/>
</dbReference>
<accession>A0A4P9YXB2</accession>
<gene>
    <name evidence="2" type="ORF">SYNPS1DRAFT_23186</name>
</gene>
<protein>
    <submittedName>
        <fullName evidence="2">Uncharacterized protein</fullName>
    </submittedName>
</protein>
<evidence type="ECO:0000256" key="1">
    <source>
        <dbReference type="SAM" id="MobiDB-lite"/>
    </source>
</evidence>
<reference evidence="3" key="1">
    <citation type="journal article" date="2018" name="Nat. Microbiol.">
        <title>Leveraging single-cell genomics to expand the fungal tree of life.</title>
        <authorList>
            <person name="Ahrendt S.R."/>
            <person name="Quandt C.A."/>
            <person name="Ciobanu D."/>
            <person name="Clum A."/>
            <person name="Salamov A."/>
            <person name="Andreopoulos B."/>
            <person name="Cheng J.F."/>
            <person name="Woyke T."/>
            <person name="Pelin A."/>
            <person name="Henrissat B."/>
            <person name="Reynolds N.K."/>
            <person name="Benny G.L."/>
            <person name="Smith M.E."/>
            <person name="James T.Y."/>
            <person name="Grigoriev I.V."/>
        </authorList>
    </citation>
    <scope>NUCLEOTIDE SEQUENCE [LARGE SCALE GENOMIC DNA]</scope>
    <source>
        <strain evidence="3">Benny S71-1</strain>
    </source>
</reference>
<organism evidence="2 3">
    <name type="scientific">Syncephalis pseudoplumigaleata</name>
    <dbReference type="NCBI Taxonomy" id="1712513"/>
    <lineage>
        <taxon>Eukaryota</taxon>
        <taxon>Fungi</taxon>
        <taxon>Fungi incertae sedis</taxon>
        <taxon>Zoopagomycota</taxon>
        <taxon>Zoopagomycotina</taxon>
        <taxon>Zoopagomycetes</taxon>
        <taxon>Zoopagales</taxon>
        <taxon>Piptocephalidaceae</taxon>
        <taxon>Syncephalis</taxon>
    </lineage>
</organism>
<dbReference type="AlphaFoldDB" id="A0A4P9YXB2"/>
<name>A0A4P9YXB2_9FUNG</name>
<evidence type="ECO:0000313" key="2">
    <source>
        <dbReference type="EMBL" id="RKP24753.1"/>
    </source>
</evidence>
<evidence type="ECO:0000313" key="3">
    <source>
        <dbReference type="Proteomes" id="UP000278143"/>
    </source>
</evidence>
<dbReference type="EMBL" id="KZ990052">
    <property type="protein sequence ID" value="RKP24753.1"/>
    <property type="molecule type" value="Genomic_DNA"/>
</dbReference>
<keyword evidence="3" id="KW-1185">Reference proteome</keyword>
<feature type="region of interest" description="Disordered" evidence="1">
    <location>
        <begin position="280"/>
        <end position="334"/>
    </location>
</feature>
<feature type="compositionally biased region" description="Acidic residues" evidence="1">
    <location>
        <begin position="286"/>
        <end position="302"/>
    </location>
</feature>
<sequence>MDASRLSDEYYATLSWFDSELQLLFNELNASNAFIDDMAQSSGAQSLPMVARYIQNHAHQLDQHIGSLRQAILDEEADVNHLGEGIPYVEGKSTEIKYWLKSHDSVDRPGQPQLAEQLDPVFVDSEQALRKKNEFIEYQLNEIESWLQAQYSRDQSSTSIPATRPPALQAVYQTIENISTAARRQLDSIDQLAQQLDQLSIINAQRTRPASSYGDSGGRLALGAGPSVARKRHLRKRLHGIVTTRNEPQHACLTELPGMKLSDLCATSSSRLRKQLQHLADADAHEPEEESKEEEEEEEEETSTILPLELHQPDAAQHAPSLSGITSDHENPFD</sequence>